<dbReference type="PANTHER" id="PTHR12801:SF115">
    <property type="entry name" value="FI18136P1-RELATED"/>
    <property type="match status" value="1"/>
</dbReference>
<proteinExistence type="inferred from homology"/>
<comment type="similarity">
    <text evidence="2">Belongs to the REXO1/REXO3 family.</text>
</comment>
<feature type="region of interest" description="Disordered" evidence="7">
    <location>
        <begin position="1"/>
        <end position="84"/>
    </location>
</feature>
<gene>
    <name evidence="9 11" type="ORF">BDZ99DRAFT_479247</name>
</gene>
<dbReference type="AlphaFoldDB" id="A0A6A6YG53"/>
<dbReference type="InterPro" id="IPR036397">
    <property type="entry name" value="RNaseH_sf"/>
</dbReference>
<dbReference type="GO" id="GO:0003676">
    <property type="term" value="F:nucleic acid binding"/>
    <property type="evidence" value="ECO:0007669"/>
    <property type="project" value="InterPro"/>
</dbReference>
<sequence length="731" mass="81420">MGREGRRRKRNRADYEEHNTDFGLGATVAMLNGSNATSPNSDAANQEKGEEDGWQKIGKNGRPERPEKRAKSSKRSYPAITHSSHARIQNRVRISDFQTLALYLLVDDGTAPQWISCQHHHAVKKVVVLMVPGLEAAMFDGKIPLEPPQVAPESAEDAAKPESVEHSTGHKSSKKGKPDVPQRRLHISPDDYYPVKLNSEQLPEPLRPLAVIFPHIWPVRTPGDEKTMRIHSPMQAMLSAPIPLTPEEKLMKRDKRHKGPIPQNNKAWKNDRTAITEYVANLAELQENEYVIHPAWFPAGPRQSDALARRKAAKQSADDGWVDTNVSRLEDGEVPENEIESGSITAGRNVITMDCEMCRTEEGTELTRISLVSWDGAIIMDELVKPASQITDYLTAYSGITQELLQNVTTSLSDIQTRLLELITPRTILVGHSLNSDMNALKMTHPFIVDTSIIYPHARGPPFKQSLKWLSQKYLSREIQKNHGQTGHDSNEDARACLDLVKQKCEKGPKWGTSEATTESIFKRLGRSPRPHHLQATGEEFRSGAVVDWGDPSRGYGSLARVAIGCENDADVVEGIKKAIEGKDFDEAPASGVDFVWGRLRELEAKRGWWTRSKTDDNAELRENAMVSLSGAKDAAGEASGPALYEAVAKTVGDIAAIFESLPPCTAFMVYSGTGDPRETARLQAMQQRFRAEYQVKKWDQLSVKWTDKEEQALRKACWQARDGIGFVVVK</sequence>
<dbReference type="OrthoDB" id="206335at2759"/>
<dbReference type="InterPro" id="IPR047021">
    <property type="entry name" value="REXO1/3/4-like"/>
</dbReference>
<dbReference type="InterPro" id="IPR013520">
    <property type="entry name" value="Ribonucl_H"/>
</dbReference>
<dbReference type="PANTHER" id="PTHR12801">
    <property type="entry name" value="RNA EXONUCLEASE REXO1 / RECO3 FAMILY MEMBER-RELATED"/>
    <property type="match status" value="1"/>
</dbReference>
<evidence type="ECO:0000313" key="10">
    <source>
        <dbReference type="Proteomes" id="UP000504636"/>
    </source>
</evidence>
<dbReference type="GO" id="GO:0004527">
    <property type="term" value="F:exonuclease activity"/>
    <property type="evidence" value="ECO:0007669"/>
    <property type="project" value="UniProtKB-KW"/>
</dbReference>
<reference evidence="11" key="2">
    <citation type="submission" date="2020-04" db="EMBL/GenBank/DDBJ databases">
        <authorList>
            <consortium name="NCBI Genome Project"/>
        </authorList>
    </citation>
    <scope>NUCLEOTIDE SEQUENCE</scope>
    <source>
        <strain evidence="11">CBS 304.34</strain>
    </source>
</reference>
<keyword evidence="5" id="KW-0269">Exonuclease</keyword>
<keyword evidence="3" id="KW-0540">Nuclease</keyword>
<evidence type="ECO:0000256" key="4">
    <source>
        <dbReference type="ARBA" id="ARBA00022801"/>
    </source>
</evidence>
<accession>A0A6A6YG53</accession>
<comment type="subcellular location">
    <subcellularLocation>
        <location evidence="1">Nucleus</location>
    </subcellularLocation>
</comment>
<feature type="compositionally biased region" description="Basic residues" evidence="7">
    <location>
        <begin position="1"/>
        <end position="11"/>
    </location>
</feature>
<organism evidence="9">
    <name type="scientific">Mytilinidion resinicola</name>
    <dbReference type="NCBI Taxonomy" id="574789"/>
    <lineage>
        <taxon>Eukaryota</taxon>
        <taxon>Fungi</taxon>
        <taxon>Dikarya</taxon>
        <taxon>Ascomycota</taxon>
        <taxon>Pezizomycotina</taxon>
        <taxon>Dothideomycetes</taxon>
        <taxon>Pleosporomycetidae</taxon>
        <taxon>Mytilinidiales</taxon>
        <taxon>Mytilinidiaceae</taxon>
        <taxon>Mytilinidion</taxon>
    </lineage>
</organism>
<evidence type="ECO:0000256" key="1">
    <source>
        <dbReference type="ARBA" id="ARBA00004123"/>
    </source>
</evidence>
<protein>
    <recommendedName>
        <fullName evidence="8">Exonuclease domain-containing protein</fullName>
    </recommendedName>
</protein>
<feature type="region of interest" description="Disordered" evidence="7">
    <location>
        <begin position="145"/>
        <end position="188"/>
    </location>
</feature>
<dbReference type="Gene3D" id="3.30.420.10">
    <property type="entry name" value="Ribonuclease H-like superfamily/Ribonuclease H"/>
    <property type="match status" value="1"/>
</dbReference>
<reference evidence="11" key="3">
    <citation type="submission" date="2025-04" db="UniProtKB">
        <authorList>
            <consortium name="RefSeq"/>
        </authorList>
    </citation>
    <scope>IDENTIFICATION</scope>
    <source>
        <strain evidence="11">CBS 304.34</strain>
    </source>
</reference>
<evidence type="ECO:0000256" key="2">
    <source>
        <dbReference type="ARBA" id="ARBA00006357"/>
    </source>
</evidence>
<dbReference type="InterPro" id="IPR034922">
    <property type="entry name" value="REX1-like_exo"/>
</dbReference>
<dbReference type="GeneID" id="54463116"/>
<evidence type="ECO:0000256" key="3">
    <source>
        <dbReference type="ARBA" id="ARBA00022722"/>
    </source>
</evidence>
<dbReference type="Pfam" id="PF00929">
    <property type="entry name" value="RNase_T"/>
    <property type="match status" value="1"/>
</dbReference>
<keyword evidence="4" id="KW-0378">Hydrolase</keyword>
<dbReference type="EMBL" id="MU003706">
    <property type="protein sequence ID" value="KAF2806867.1"/>
    <property type="molecule type" value="Genomic_DNA"/>
</dbReference>
<dbReference type="RefSeq" id="XP_033573831.1">
    <property type="nucleotide sequence ID" value="XM_033722223.1"/>
</dbReference>
<dbReference type="SUPFAM" id="SSF53098">
    <property type="entry name" value="Ribonuclease H-like"/>
    <property type="match status" value="1"/>
</dbReference>
<dbReference type="InterPro" id="IPR012337">
    <property type="entry name" value="RNaseH-like_sf"/>
</dbReference>
<feature type="compositionally biased region" description="Basic and acidic residues" evidence="7">
    <location>
        <begin position="61"/>
        <end position="70"/>
    </location>
</feature>
<dbReference type="FunFam" id="3.30.420.10:FF:000019">
    <property type="entry name" value="RNA exonuclease NEF-sp"/>
    <property type="match status" value="1"/>
</dbReference>
<dbReference type="Proteomes" id="UP000504636">
    <property type="component" value="Unplaced"/>
</dbReference>
<feature type="domain" description="Exonuclease" evidence="8">
    <location>
        <begin position="349"/>
        <end position="510"/>
    </location>
</feature>
<evidence type="ECO:0000256" key="6">
    <source>
        <dbReference type="ARBA" id="ARBA00023242"/>
    </source>
</evidence>
<evidence type="ECO:0000313" key="11">
    <source>
        <dbReference type="RefSeq" id="XP_033573831.1"/>
    </source>
</evidence>
<feature type="compositionally biased region" description="Basic and acidic residues" evidence="7">
    <location>
        <begin position="45"/>
        <end position="54"/>
    </location>
</feature>
<name>A0A6A6YG53_9PEZI</name>
<feature type="compositionally biased region" description="Polar residues" evidence="7">
    <location>
        <begin position="32"/>
        <end position="44"/>
    </location>
</feature>
<evidence type="ECO:0000313" key="9">
    <source>
        <dbReference type="EMBL" id="KAF2806867.1"/>
    </source>
</evidence>
<dbReference type="SMART" id="SM00479">
    <property type="entry name" value="EXOIII"/>
    <property type="match status" value="1"/>
</dbReference>
<keyword evidence="6" id="KW-0539">Nucleus</keyword>
<keyword evidence="10" id="KW-1185">Reference proteome</keyword>
<dbReference type="CDD" id="cd06145">
    <property type="entry name" value="REX1_like"/>
    <property type="match status" value="1"/>
</dbReference>
<reference evidence="9 11" key="1">
    <citation type="journal article" date="2020" name="Stud. Mycol.">
        <title>101 Dothideomycetes genomes: a test case for predicting lifestyles and emergence of pathogens.</title>
        <authorList>
            <person name="Haridas S."/>
            <person name="Albert R."/>
            <person name="Binder M."/>
            <person name="Bloem J."/>
            <person name="Labutti K."/>
            <person name="Salamov A."/>
            <person name="Andreopoulos B."/>
            <person name="Baker S."/>
            <person name="Barry K."/>
            <person name="Bills G."/>
            <person name="Bluhm B."/>
            <person name="Cannon C."/>
            <person name="Castanera R."/>
            <person name="Culley D."/>
            <person name="Daum C."/>
            <person name="Ezra D."/>
            <person name="Gonzalez J."/>
            <person name="Henrissat B."/>
            <person name="Kuo A."/>
            <person name="Liang C."/>
            <person name="Lipzen A."/>
            <person name="Lutzoni F."/>
            <person name="Magnuson J."/>
            <person name="Mondo S."/>
            <person name="Nolan M."/>
            <person name="Ohm R."/>
            <person name="Pangilinan J."/>
            <person name="Park H.-J."/>
            <person name="Ramirez L."/>
            <person name="Alfaro M."/>
            <person name="Sun H."/>
            <person name="Tritt A."/>
            <person name="Yoshinaga Y."/>
            <person name="Zwiers L.-H."/>
            <person name="Turgeon B."/>
            <person name="Goodwin S."/>
            <person name="Spatafora J."/>
            <person name="Crous P."/>
            <person name="Grigoriev I."/>
        </authorList>
    </citation>
    <scope>NUCLEOTIDE SEQUENCE</scope>
    <source>
        <strain evidence="9 11">CBS 304.34</strain>
    </source>
</reference>
<feature type="compositionally biased region" description="Basic and acidic residues" evidence="7">
    <location>
        <begin position="157"/>
        <end position="168"/>
    </location>
</feature>
<evidence type="ECO:0000256" key="5">
    <source>
        <dbReference type="ARBA" id="ARBA00022839"/>
    </source>
</evidence>
<dbReference type="GO" id="GO:0005634">
    <property type="term" value="C:nucleus"/>
    <property type="evidence" value="ECO:0007669"/>
    <property type="project" value="UniProtKB-SubCell"/>
</dbReference>
<evidence type="ECO:0000256" key="7">
    <source>
        <dbReference type="SAM" id="MobiDB-lite"/>
    </source>
</evidence>
<evidence type="ECO:0000259" key="8">
    <source>
        <dbReference type="SMART" id="SM00479"/>
    </source>
</evidence>